<dbReference type="WBParaSite" id="nOo.2.0.1.t07930-RA">
    <property type="protein sequence ID" value="nOo.2.0.1.t07930-RA"/>
    <property type="gene ID" value="nOo.2.0.1.g07930"/>
</dbReference>
<dbReference type="Proteomes" id="UP000271087">
    <property type="component" value="Unassembled WGS sequence"/>
</dbReference>
<evidence type="ECO:0000313" key="1">
    <source>
        <dbReference type="EMBL" id="VDK87742.1"/>
    </source>
</evidence>
<protein>
    <submittedName>
        <fullName evidence="3">Reverse transcriptase domain-containing protein</fullName>
    </submittedName>
</protein>
<dbReference type="EMBL" id="UYRW01003052">
    <property type="protein sequence ID" value="VDK87742.1"/>
    <property type="molecule type" value="Genomic_DNA"/>
</dbReference>
<accession>A0A182EIK0</accession>
<reference evidence="1 2" key="2">
    <citation type="submission" date="2018-08" db="EMBL/GenBank/DDBJ databases">
        <authorList>
            <person name="Laetsch R D."/>
            <person name="Stevens L."/>
            <person name="Kumar S."/>
            <person name="Blaxter L. M."/>
        </authorList>
    </citation>
    <scope>NUCLEOTIDE SEQUENCE [LARGE SCALE GENOMIC DNA]</scope>
</reference>
<dbReference type="OrthoDB" id="5892957at2759"/>
<keyword evidence="2" id="KW-1185">Reference proteome</keyword>
<organism evidence="3">
    <name type="scientific">Onchocerca ochengi</name>
    <name type="common">Filarial nematode worm</name>
    <dbReference type="NCBI Taxonomy" id="42157"/>
    <lineage>
        <taxon>Eukaryota</taxon>
        <taxon>Metazoa</taxon>
        <taxon>Ecdysozoa</taxon>
        <taxon>Nematoda</taxon>
        <taxon>Chromadorea</taxon>
        <taxon>Rhabditida</taxon>
        <taxon>Spirurina</taxon>
        <taxon>Spiruromorpha</taxon>
        <taxon>Filarioidea</taxon>
        <taxon>Onchocercidae</taxon>
        <taxon>Onchocerca</taxon>
    </lineage>
</organism>
<evidence type="ECO:0000313" key="3">
    <source>
        <dbReference type="WBParaSite" id="nOo.2.0.1.t07930-RA"/>
    </source>
</evidence>
<name>A0A182EIK0_ONCOC</name>
<evidence type="ECO:0000313" key="2">
    <source>
        <dbReference type="Proteomes" id="UP000271087"/>
    </source>
</evidence>
<proteinExistence type="predicted"/>
<dbReference type="AlphaFoldDB" id="A0A182EIK0"/>
<dbReference type="STRING" id="42157.A0A182EIK0"/>
<gene>
    <name evidence="1" type="ORF">NOO_LOCUS7930</name>
</gene>
<reference evidence="3" key="1">
    <citation type="submission" date="2016-06" db="UniProtKB">
        <authorList>
            <consortium name="WormBaseParasite"/>
        </authorList>
    </citation>
    <scope>IDENTIFICATION</scope>
</reference>
<sequence>MHYSLAANNNNWEVALRNQIEETARRNSGHKKYAQVEDRTKEMDDIIIKLRALANTKPMEAAKLQIQAMSILDETDRLITTAMPDAVHITSYFKHNLNILKNTRESWQSTNKVIPEKSTTTMRFAIFADEEAVHDEDKHPTINMSADASDVSSRNRLGLFCFCHDTETKNKGDDNVRDLWKTQVLRFFGIS</sequence>